<protein>
    <recommendedName>
        <fullName evidence="4">Acetyltransferase</fullName>
    </recommendedName>
</protein>
<dbReference type="EMBL" id="JACEFO010002191">
    <property type="protein sequence ID" value="KAF8675191.1"/>
    <property type="molecule type" value="Genomic_DNA"/>
</dbReference>
<evidence type="ECO:0008006" key="4">
    <source>
        <dbReference type="Google" id="ProtNLM"/>
    </source>
</evidence>
<name>A0A835AW79_9POAL</name>
<dbReference type="InterPro" id="IPR023213">
    <property type="entry name" value="CAT-like_dom_sf"/>
</dbReference>
<dbReference type="PANTHER" id="PTHR31896:SF67">
    <property type="entry name" value="AMINE OXIDASE DOMAIN-CONTAINING PROTEIN"/>
    <property type="match status" value="1"/>
</dbReference>
<organism evidence="2 3">
    <name type="scientific">Digitaria exilis</name>
    <dbReference type="NCBI Taxonomy" id="1010633"/>
    <lineage>
        <taxon>Eukaryota</taxon>
        <taxon>Viridiplantae</taxon>
        <taxon>Streptophyta</taxon>
        <taxon>Embryophyta</taxon>
        <taxon>Tracheophyta</taxon>
        <taxon>Spermatophyta</taxon>
        <taxon>Magnoliopsida</taxon>
        <taxon>Liliopsida</taxon>
        <taxon>Poales</taxon>
        <taxon>Poaceae</taxon>
        <taxon>PACMAD clade</taxon>
        <taxon>Panicoideae</taxon>
        <taxon>Panicodae</taxon>
        <taxon>Paniceae</taxon>
        <taxon>Anthephorinae</taxon>
        <taxon>Digitaria</taxon>
    </lineage>
</organism>
<keyword evidence="3" id="KW-1185">Reference proteome</keyword>
<evidence type="ECO:0000256" key="1">
    <source>
        <dbReference type="ARBA" id="ARBA00022679"/>
    </source>
</evidence>
<gene>
    <name evidence="2" type="ORF">HU200_047856</name>
</gene>
<dbReference type="InterPro" id="IPR051283">
    <property type="entry name" value="Sec_Metabolite_Acyltrans"/>
</dbReference>
<dbReference type="GO" id="GO:0016747">
    <property type="term" value="F:acyltransferase activity, transferring groups other than amino-acyl groups"/>
    <property type="evidence" value="ECO:0007669"/>
    <property type="project" value="UniProtKB-ARBA"/>
</dbReference>
<evidence type="ECO:0000313" key="3">
    <source>
        <dbReference type="Proteomes" id="UP000636709"/>
    </source>
</evidence>
<keyword evidence="1" id="KW-0808">Transferase</keyword>
<dbReference type="OrthoDB" id="595207at2759"/>
<dbReference type="AlphaFoldDB" id="A0A835AW79"/>
<reference evidence="2" key="1">
    <citation type="submission" date="2020-07" db="EMBL/GenBank/DDBJ databases">
        <title>Genome sequence and genetic diversity analysis of an under-domesticated orphan crop, white fonio (Digitaria exilis).</title>
        <authorList>
            <person name="Bennetzen J.L."/>
            <person name="Chen S."/>
            <person name="Ma X."/>
            <person name="Wang X."/>
            <person name="Yssel A.E.J."/>
            <person name="Chaluvadi S.R."/>
            <person name="Johnson M."/>
            <person name="Gangashetty P."/>
            <person name="Hamidou F."/>
            <person name="Sanogo M.D."/>
            <person name="Zwaenepoel A."/>
            <person name="Wallace J."/>
            <person name="Van De Peer Y."/>
            <person name="Van Deynze A."/>
        </authorList>
    </citation>
    <scope>NUCLEOTIDE SEQUENCE</scope>
    <source>
        <tissue evidence="2">Leaves</tissue>
    </source>
</reference>
<dbReference type="Gene3D" id="3.30.559.10">
    <property type="entry name" value="Chloramphenicol acetyltransferase-like domain"/>
    <property type="match status" value="2"/>
</dbReference>
<proteinExistence type="predicted"/>
<dbReference type="PANTHER" id="PTHR31896">
    <property type="entry name" value="FAMILY REGULATORY PROTEIN, PUTATIVE (AFU_ORTHOLOGUE AFUA_3G14730)-RELATED"/>
    <property type="match status" value="1"/>
</dbReference>
<dbReference type="Proteomes" id="UP000636709">
    <property type="component" value="Unassembled WGS sequence"/>
</dbReference>
<accession>A0A835AW79</accession>
<comment type="caution">
    <text evidence="2">The sequence shown here is derived from an EMBL/GenBank/DDBJ whole genome shotgun (WGS) entry which is preliminary data.</text>
</comment>
<sequence length="463" mass="49232">MEASTGGVRIVSRRLVRPEPPASSQGGAKITTLTPWDLQYISVDYIQKGVLLPKPPTAGVVVADELASSFARALERFYPLAGCFAVTKIIGGDGITRLAVSLCCSDDDEVGAEFIHAVAPEVSASDITSPVYSPPELRSFFPMNGLLCGDAMLDPRRPVLAAQVTELVDAVFVAVALNHAAADGTTFWHFFNTWSEINRNGVGGELSAPPPVLDRWFPDTCAVPVALPYAKVEDIIRRVESSPPVRERFFHFSAESVKNLKAKANTELIGIGNGVTAATAISSLQAVLAHMWRAACRARGLAPHRETTCLLPVGCRGRIKGLPEHYMGSAVALGVAKATVSDVLSNGLGWAAWRLNQAVASFDEAKTKATLSSWHQKPHILYLEASGDPADMVIAASPRFDVYGNDFGWGAPVAVRSGAGNKLDGVVTVYQGHEGGGSMGVEVCMLPEALARLAAFMEAVHMA</sequence>
<evidence type="ECO:0000313" key="2">
    <source>
        <dbReference type="EMBL" id="KAF8675191.1"/>
    </source>
</evidence>
<dbReference type="Pfam" id="PF02458">
    <property type="entry name" value="Transferase"/>
    <property type="match status" value="1"/>
</dbReference>